<dbReference type="Proteomes" id="UP000241639">
    <property type="component" value="Unassembled WGS sequence"/>
</dbReference>
<keyword evidence="2" id="KW-1185">Reference proteome</keyword>
<dbReference type="EMBL" id="PZZP01000001">
    <property type="protein sequence ID" value="PTM58289.1"/>
    <property type="molecule type" value="Genomic_DNA"/>
</dbReference>
<sequence length="59" mass="6634">MAGEYSDKSPDKNLDEGKTFDYNNLYGQLSLSEICSYVFFVTQGIDRLLFAVSVLLFGL</sequence>
<gene>
    <name evidence="1" type="ORF">C8J48_0870</name>
</gene>
<evidence type="ECO:0000313" key="1">
    <source>
        <dbReference type="EMBL" id="PTM58289.1"/>
    </source>
</evidence>
<reference evidence="1 2" key="1">
    <citation type="submission" date="2018-04" db="EMBL/GenBank/DDBJ databases">
        <title>Genomic Encyclopedia of Archaeal and Bacterial Type Strains, Phase II (KMG-II): from individual species to whole genera.</title>
        <authorList>
            <person name="Goeker M."/>
        </authorList>
    </citation>
    <scope>NUCLEOTIDE SEQUENCE [LARGE SCALE GENOMIC DNA]</scope>
    <source>
        <strain evidence="1 2">DSM 45169</strain>
    </source>
</reference>
<proteinExistence type="predicted"/>
<dbReference type="AlphaFoldDB" id="A0A2T4Z8R4"/>
<name>A0A2T4Z8R4_9BACL</name>
<evidence type="ECO:0000313" key="2">
    <source>
        <dbReference type="Proteomes" id="UP000241639"/>
    </source>
</evidence>
<comment type="caution">
    <text evidence="1">The sequence shown here is derived from an EMBL/GenBank/DDBJ whole genome shotgun (WGS) entry which is preliminary data.</text>
</comment>
<organism evidence="1 2">
    <name type="scientific">Desmospora activa DSM 45169</name>
    <dbReference type="NCBI Taxonomy" id="1121389"/>
    <lineage>
        <taxon>Bacteria</taxon>
        <taxon>Bacillati</taxon>
        <taxon>Bacillota</taxon>
        <taxon>Bacilli</taxon>
        <taxon>Bacillales</taxon>
        <taxon>Thermoactinomycetaceae</taxon>
        <taxon>Desmospora</taxon>
    </lineage>
</organism>
<accession>A0A2T4Z8R4</accession>
<protein>
    <submittedName>
        <fullName evidence="1">Uncharacterized protein</fullName>
    </submittedName>
</protein>